<keyword evidence="6" id="KW-1185">Reference proteome</keyword>
<dbReference type="InterPro" id="IPR050641">
    <property type="entry name" value="RIFMO-like"/>
</dbReference>
<evidence type="ECO:0000256" key="3">
    <source>
        <dbReference type="ARBA" id="ARBA00023002"/>
    </source>
</evidence>
<evidence type="ECO:0000313" key="6">
    <source>
        <dbReference type="Proteomes" id="UP000027920"/>
    </source>
</evidence>
<evidence type="ECO:0000256" key="1">
    <source>
        <dbReference type="ARBA" id="ARBA00022630"/>
    </source>
</evidence>
<sequence>MHDGTQLMNTAHPLSPMGGHGLNTEICDVWDISWKLAAALSGWGGPQLLESYDTERRPIAHANAAMVNKAAVEVGMPLLTSAQRIGANILVADDETGRKARDDLGLETDKGHWLHDQTGKILGYRYVSPVVIQDEEAGDPPKQEDEITKYIPTTWPGGRPPHVFLVDGKTSIFDHFTKGFSLIDFTPGCEFGKPFSTVSSELGIPLEVVHLPQEQHARDLWERDVVLVRPDGHVAWRSSRSGGPTPTVEAVAAILRQVSGRL</sequence>
<evidence type="ECO:0000313" key="5">
    <source>
        <dbReference type="EMBL" id="KEF56590.1"/>
    </source>
</evidence>
<dbReference type="GeneID" id="25281694"/>
<feature type="domain" description="FAD-binding" evidence="4">
    <location>
        <begin position="11"/>
        <end position="63"/>
    </location>
</feature>
<dbReference type="RefSeq" id="XP_013259180.1">
    <property type="nucleotide sequence ID" value="XM_013403726.1"/>
</dbReference>
<dbReference type="PRINTS" id="PR00420">
    <property type="entry name" value="RNGMNOXGNASE"/>
</dbReference>
<dbReference type="OrthoDB" id="2096480at2759"/>
<dbReference type="VEuPathDB" id="FungiDB:A1O9_06779"/>
<dbReference type="PANTHER" id="PTHR43004:SF21">
    <property type="entry name" value="FAD-BINDING DOMAIN-CONTAINING PROTEIN-RELATED"/>
    <property type="match status" value="1"/>
</dbReference>
<dbReference type="Pfam" id="PF21274">
    <property type="entry name" value="Rng_hyd_C"/>
    <property type="match status" value="1"/>
</dbReference>
<dbReference type="EMBL" id="AMGV01000005">
    <property type="protein sequence ID" value="KEF56590.1"/>
    <property type="molecule type" value="Genomic_DNA"/>
</dbReference>
<dbReference type="SUPFAM" id="SSF51905">
    <property type="entry name" value="FAD/NAD(P)-binding domain"/>
    <property type="match status" value="1"/>
</dbReference>
<gene>
    <name evidence="5" type="ORF">A1O9_06779</name>
</gene>
<dbReference type="Proteomes" id="UP000027920">
    <property type="component" value="Unassembled WGS sequence"/>
</dbReference>
<dbReference type="Gene3D" id="3.40.30.120">
    <property type="match status" value="1"/>
</dbReference>
<dbReference type="InterPro" id="IPR036188">
    <property type="entry name" value="FAD/NAD-bd_sf"/>
</dbReference>
<reference evidence="5 6" key="1">
    <citation type="submission" date="2013-03" db="EMBL/GenBank/DDBJ databases">
        <title>The Genome Sequence of Exophiala aquamarina CBS 119918.</title>
        <authorList>
            <consortium name="The Broad Institute Genomics Platform"/>
            <person name="Cuomo C."/>
            <person name="de Hoog S."/>
            <person name="Gorbushina A."/>
            <person name="Walker B."/>
            <person name="Young S.K."/>
            <person name="Zeng Q."/>
            <person name="Gargeya S."/>
            <person name="Fitzgerald M."/>
            <person name="Haas B."/>
            <person name="Abouelleil A."/>
            <person name="Allen A.W."/>
            <person name="Alvarado L."/>
            <person name="Arachchi H.M."/>
            <person name="Berlin A.M."/>
            <person name="Chapman S.B."/>
            <person name="Gainer-Dewar J."/>
            <person name="Goldberg J."/>
            <person name="Griggs A."/>
            <person name="Gujja S."/>
            <person name="Hansen M."/>
            <person name="Howarth C."/>
            <person name="Imamovic A."/>
            <person name="Ireland A."/>
            <person name="Larimer J."/>
            <person name="McCowan C."/>
            <person name="Murphy C."/>
            <person name="Pearson M."/>
            <person name="Poon T.W."/>
            <person name="Priest M."/>
            <person name="Roberts A."/>
            <person name="Saif S."/>
            <person name="Shea T."/>
            <person name="Sisk P."/>
            <person name="Sykes S."/>
            <person name="Wortman J."/>
            <person name="Nusbaum C."/>
            <person name="Birren B."/>
        </authorList>
    </citation>
    <scope>NUCLEOTIDE SEQUENCE [LARGE SCALE GENOMIC DNA]</scope>
    <source>
        <strain evidence="5 6">CBS 119918</strain>
    </source>
</reference>
<dbReference type="GO" id="GO:0071949">
    <property type="term" value="F:FAD binding"/>
    <property type="evidence" value="ECO:0007669"/>
    <property type="project" value="InterPro"/>
</dbReference>
<dbReference type="Gene3D" id="3.50.50.60">
    <property type="entry name" value="FAD/NAD(P)-binding domain"/>
    <property type="match status" value="1"/>
</dbReference>
<dbReference type="Pfam" id="PF01494">
    <property type="entry name" value="FAD_binding_3"/>
    <property type="match status" value="1"/>
</dbReference>
<comment type="caution">
    <text evidence="5">The sequence shown here is derived from an EMBL/GenBank/DDBJ whole genome shotgun (WGS) entry which is preliminary data.</text>
</comment>
<dbReference type="PANTHER" id="PTHR43004">
    <property type="entry name" value="TRK SYSTEM POTASSIUM UPTAKE PROTEIN"/>
    <property type="match status" value="1"/>
</dbReference>
<dbReference type="STRING" id="1182545.A0A072PM21"/>
<organism evidence="5 6">
    <name type="scientific">Exophiala aquamarina CBS 119918</name>
    <dbReference type="NCBI Taxonomy" id="1182545"/>
    <lineage>
        <taxon>Eukaryota</taxon>
        <taxon>Fungi</taxon>
        <taxon>Dikarya</taxon>
        <taxon>Ascomycota</taxon>
        <taxon>Pezizomycotina</taxon>
        <taxon>Eurotiomycetes</taxon>
        <taxon>Chaetothyriomycetidae</taxon>
        <taxon>Chaetothyriales</taxon>
        <taxon>Herpotrichiellaceae</taxon>
        <taxon>Exophiala</taxon>
    </lineage>
</organism>
<keyword evidence="1" id="KW-0285">Flavoprotein</keyword>
<accession>A0A072PM21</accession>
<protein>
    <recommendedName>
        <fullName evidence="4">FAD-binding domain-containing protein</fullName>
    </recommendedName>
</protein>
<dbReference type="GO" id="GO:0016709">
    <property type="term" value="F:oxidoreductase activity, acting on paired donors, with incorporation or reduction of molecular oxygen, NAD(P)H as one donor, and incorporation of one atom of oxygen"/>
    <property type="evidence" value="ECO:0007669"/>
    <property type="project" value="UniProtKB-ARBA"/>
</dbReference>
<name>A0A072PM21_9EURO</name>
<keyword evidence="2" id="KW-0274">FAD</keyword>
<proteinExistence type="predicted"/>
<evidence type="ECO:0000259" key="4">
    <source>
        <dbReference type="Pfam" id="PF01494"/>
    </source>
</evidence>
<dbReference type="AlphaFoldDB" id="A0A072PM21"/>
<evidence type="ECO:0000256" key="2">
    <source>
        <dbReference type="ARBA" id="ARBA00022827"/>
    </source>
</evidence>
<dbReference type="InterPro" id="IPR002938">
    <property type="entry name" value="FAD-bd"/>
</dbReference>
<dbReference type="HOGENOM" id="CLU_1061861_0_0_1"/>
<keyword evidence="3" id="KW-0560">Oxidoreductase</keyword>